<accession>A0A376CNS3</accession>
<sequence length="155" mass="16145">MTNNDALNDPADASDAPVSLSPPAPLRFAAIVALVQSVAAIVYGITLAVRDLQGEEDPAIVSDSANAQFIGLGTAVYIWIVFGIVAAGAIALLRGATWGRGLLVFMQILLFSVVFFMFKGGAILLGIVTGLSVVLVLGGTLHPQSTAWMATRYGR</sequence>
<keyword evidence="1" id="KW-0812">Transmembrane</keyword>
<evidence type="ECO:0000313" key="3">
    <source>
        <dbReference type="Proteomes" id="UP000254467"/>
    </source>
</evidence>
<reference evidence="2 3" key="1">
    <citation type="submission" date="2018-06" db="EMBL/GenBank/DDBJ databases">
        <authorList>
            <consortium name="Pathogen Informatics"/>
            <person name="Doyle S."/>
        </authorList>
    </citation>
    <scope>NUCLEOTIDE SEQUENCE [LARGE SCALE GENOMIC DNA]</scope>
    <source>
        <strain evidence="2 3">NCTC11862</strain>
    </source>
</reference>
<feature type="transmembrane region" description="Helical" evidence="1">
    <location>
        <begin position="69"/>
        <end position="92"/>
    </location>
</feature>
<dbReference type="Proteomes" id="UP000254467">
    <property type="component" value="Unassembled WGS sequence"/>
</dbReference>
<dbReference type="AlphaFoldDB" id="A0A376CNS3"/>
<keyword evidence="1" id="KW-1133">Transmembrane helix</keyword>
<gene>
    <name evidence="2" type="ORF">NCTC11862_01667</name>
</gene>
<dbReference type="RefSeq" id="WP_018581478.1">
    <property type="nucleotide sequence ID" value="NZ_LDYD01000018.1"/>
</dbReference>
<dbReference type="EMBL" id="UFXQ01000001">
    <property type="protein sequence ID" value="STC69867.1"/>
    <property type="molecule type" value="Genomic_DNA"/>
</dbReference>
<evidence type="ECO:0000313" key="2">
    <source>
        <dbReference type="EMBL" id="STC69867.1"/>
    </source>
</evidence>
<feature type="transmembrane region" description="Helical" evidence="1">
    <location>
        <begin position="123"/>
        <end position="141"/>
    </location>
</feature>
<evidence type="ECO:0000256" key="1">
    <source>
        <dbReference type="SAM" id="Phobius"/>
    </source>
</evidence>
<proteinExistence type="predicted"/>
<name>A0A376CNS3_9CORY</name>
<organism evidence="2 3">
    <name type="scientific">Corynebacterium pilosum</name>
    <dbReference type="NCBI Taxonomy" id="35756"/>
    <lineage>
        <taxon>Bacteria</taxon>
        <taxon>Bacillati</taxon>
        <taxon>Actinomycetota</taxon>
        <taxon>Actinomycetes</taxon>
        <taxon>Mycobacteriales</taxon>
        <taxon>Corynebacteriaceae</taxon>
        <taxon>Corynebacterium</taxon>
    </lineage>
</organism>
<keyword evidence="1" id="KW-0472">Membrane</keyword>
<feature type="transmembrane region" description="Helical" evidence="1">
    <location>
        <begin position="28"/>
        <end position="49"/>
    </location>
</feature>
<keyword evidence="3" id="KW-1185">Reference proteome</keyword>
<feature type="transmembrane region" description="Helical" evidence="1">
    <location>
        <begin position="98"/>
        <end position="118"/>
    </location>
</feature>
<protein>
    <submittedName>
        <fullName evidence="2">Hypothetical membrane protein</fullName>
    </submittedName>
</protein>